<keyword evidence="4 5" id="KW-0472">Membrane</keyword>
<feature type="transmembrane region" description="Helical" evidence="5">
    <location>
        <begin position="243"/>
        <end position="258"/>
    </location>
</feature>
<evidence type="ECO:0000313" key="8">
    <source>
        <dbReference type="EMBL" id="QII11029.1"/>
    </source>
</evidence>
<sequence length="484" mass="56262">MFYKNNLYKFQYLIVIFLPLIFWYLCGDIFLYRTPFILPVFFILPFLAFLLIKKNILGLYIIIGAMCLSGGLISIGSGEHAIEFFSDLPLPFNFNLFELLSIGIMAILYASICLKRDLSLFEETRLSHSMYIFSLAMLICWFIYAISIHNFEGLYELRRLMCMPLVFVLMINLIKNEEQLKFIIKLFIVCIGIKSITGLITVFISRSFVLLYPGWAESTFFLTGIFFYLGFRDNCPGDPIVKSMRFFLIPIFLCFLFATRRTMWGSFIITICLYFLFLKKTGKMKFIGLLIPAGVLFVTAVLLSDNESNTVFSLSGEIESMKNPFEAHTFILRQWEWKNAWEYIKLNPLFGNGLGAVLKPIVDFKYVSRNDFTSILIHNNYLWIWAKMGLFGFIPFLLLTCLCIKNTYQLYEELEDPYYRSVLLGIFLSLINFIIAGFISPSMAEIKINVWLGFVLGIVALCNRFKKSKNLTNKYLKNTIFSWR</sequence>
<reference evidence="8 9" key="3">
    <citation type="submission" date="2020-02" db="EMBL/GenBank/DDBJ databases">
        <title>Newly sequenced genome of strain CSTR1 showed variability in Candidatus Kuenenia stuttgartiensis genomes.</title>
        <authorList>
            <person name="Ding C."/>
            <person name="Adrian L."/>
        </authorList>
    </citation>
    <scope>NUCLEOTIDE SEQUENCE [LARGE SCALE GENOMIC DNA]</scope>
    <source>
        <strain evidence="8 9">CSTR1</strain>
    </source>
</reference>
<feature type="transmembrane region" description="Helical" evidence="5">
    <location>
        <begin position="131"/>
        <end position="151"/>
    </location>
</feature>
<dbReference type="InterPro" id="IPR007016">
    <property type="entry name" value="O-antigen_ligase-rel_domated"/>
</dbReference>
<name>Q1Q1W1_KUEST</name>
<feature type="transmembrane region" description="Helical" evidence="5">
    <location>
        <begin position="90"/>
        <end position="110"/>
    </location>
</feature>
<evidence type="ECO:0000259" key="6">
    <source>
        <dbReference type="Pfam" id="PF04932"/>
    </source>
</evidence>
<feature type="transmembrane region" description="Helical" evidence="5">
    <location>
        <begin position="186"/>
        <end position="204"/>
    </location>
</feature>
<feature type="transmembrane region" description="Helical" evidence="5">
    <location>
        <begin position="59"/>
        <end position="78"/>
    </location>
</feature>
<gene>
    <name evidence="8" type="ORF">KsCSTR_16500</name>
    <name evidence="7" type="ORF">kuste3238</name>
</gene>
<accession>Q1Q1W1</accession>
<dbReference type="PANTHER" id="PTHR37422:SF13">
    <property type="entry name" value="LIPOPOLYSACCHARIDE BIOSYNTHESIS PROTEIN PA4999-RELATED"/>
    <property type="match status" value="1"/>
</dbReference>
<reference evidence="7" key="2">
    <citation type="submission" date="2006-01" db="EMBL/GenBank/DDBJ databases">
        <authorList>
            <person name="Genoscope"/>
        </authorList>
    </citation>
    <scope>NUCLEOTIDE SEQUENCE</scope>
</reference>
<dbReference type="Pfam" id="PF04932">
    <property type="entry name" value="Wzy_C"/>
    <property type="match status" value="1"/>
</dbReference>
<feature type="transmembrane region" description="Helical" evidence="5">
    <location>
        <begin position="286"/>
        <end position="304"/>
    </location>
</feature>
<evidence type="ECO:0000256" key="3">
    <source>
        <dbReference type="ARBA" id="ARBA00022989"/>
    </source>
</evidence>
<feature type="domain" description="O-antigen ligase-related" evidence="6">
    <location>
        <begin position="247"/>
        <end position="397"/>
    </location>
</feature>
<protein>
    <submittedName>
        <fullName evidence="8">Putative membrane protein</fullName>
    </submittedName>
</protein>
<dbReference type="EMBL" id="CP049055">
    <property type="protein sequence ID" value="QII11029.1"/>
    <property type="molecule type" value="Genomic_DNA"/>
</dbReference>
<evidence type="ECO:0000256" key="1">
    <source>
        <dbReference type="ARBA" id="ARBA00004141"/>
    </source>
</evidence>
<dbReference type="PANTHER" id="PTHR37422">
    <property type="entry name" value="TEICHURONIC ACID BIOSYNTHESIS PROTEIN TUAE"/>
    <property type="match status" value="1"/>
</dbReference>
<dbReference type="GO" id="GO:0016020">
    <property type="term" value="C:membrane"/>
    <property type="evidence" value="ECO:0007669"/>
    <property type="project" value="UniProtKB-SubCell"/>
</dbReference>
<feature type="transmembrane region" description="Helical" evidence="5">
    <location>
        <begin position="446"/>
        <end position="465"/>
    </location>
</feature>
<evidence type="ECO:0000256" key="4">
    <source>
        <dbReference type="ARBA" id="ARBA00023136"/>
    </source>
</evidence>
<evidence type="ECO:0000313" key="9">
    <source>
        <dbReference type="Proteomes" id="UP000501926"/>
    </source>
</evidence>
<dbReference type="Proteomes" id="UP000501926">
    <property type="component" value="Chromosome"/>
</dbReference>
<reference evidence="7" key="1">
    <citation type="journal article" date="2006" name="Nature">
        <title>Deciphering the evolution and metabolism of an anammox bacterium from a community genome.</title>
        <authorList>
            <person name="Strous M."/>
            <person name="Pelletier E."/>
            <person name="Mangenot S."/>
            <person name="Rattei T."/>
            <person name="Lehner A."/>
            <person name="Taylor M.W."/>
            <person name="Horn M."/>
            <person name="Daims H."/>
            <person name="Bartol-Mavel D."/>
            <person name="Wincker P."/>
            <person name="Barbe V."/>
            <person name="Fonknechten N."/>
            <person name="Vallenet D."/>
            <person name="Segurens B."/>
            <person name="Schenowitz-Truong C."/>
            <person name="Medigue C."/>
            <person name="Collingro A."/>
            <person name="Snel B."/>
            <person name="Dutilh B.E."/>
            <person name="OpDenCamp H.J.M."/>
            <person name="vanDerDrift C."/>
            <person name="Cirpus I."/>
            <person name="vanDePas-Schoonen K.T."/>
            <person name="Harhangi H.R."/>
            <person name="vanNiftrik L."/>
            <person name="Schmid M."/>
            <person name="Keltjens J."/>
            <person name="vanDeVossenberg J."/>
            <person name="Kartal B."/>
            <person name="Meier H."/>
            <person name="Frishman D."/>
            <person name="Huynen M.A."/>
            <person name="Mewes H."/>
            <person name="Weissenbach J."/>
            <person name="Jetten M.S.M."/>
            <person name="Wagner M."/>
            <person name="LePaslier D."/>
        </authorList>
    </citation>
    <scope>NUCLEOTIDE SEQUENCE</scope>
</reference>
<dbReference type="AlphaFoldDB" id="Q1Q1W1"/>
<evidence type="ECO:0000256" key="2">
    <source>
        <dbReference type="ARBA" id="ARBA00022692"/>
    </source>
</evidence>
<keyword evidence="3 5" id="KW-1133">Transmembrane helix</keyword>
<dbReference type="EMBL" id="CT573071">
    <property type="protein sequence ID" value="CAJ73997.1"/>
    <property type="molecule type" value="Genomic_DNA"/>
</dbReference>
<feature type="transmembrane region" description="Helical" evidence="5">
    <location>
        <begin position="36"/>
        <end position="52"/>
    </location>
</feature>
<evidence type="ECO:0000313" key="7">
    <source>
        <dbReference type="EMBL" id="CAJ73997.1"/>
    </source>
</evidence>
<feature type="transmembrane region" description="Helical" evidence="5">
    <location>
        <begin position="422"/>
        <end position="440"/>
    </location>
</feature>
<dbReference type="InterPro" id="IPR051533">
    <property type="entry name" value="WaaL-like"/>
</dbReference>
<proteinExistence type="predicted"/>
<feature type="transmembrane region" description="Helical" evidence="5">
    <location>
        <begin position="12"/>
        <end position="30"/>
    </location>
</feature>
<feature type="transmembrane region" description="Helical" evidence="5">
    <location>
        <begin position="210"/>
        <end position="231"/>
    </location>
</feature>
<evidence type="ECO:0000256" key="5">
    <source>
        <dbReference type="SAM" id="Phobius"/>
    </source>
</evidence>
<comment type="subcellular location">
    <subcellularLocation>
        <location evidence="1">Membrane</location>
        <topology evidence="1">Multi-pass membrane protein</topology>
    </subcellularLocation>
</comment>
<keyword evidence="2 5" id="KW-0812">Transmembrane</keyword>
<organism evidence="7">
    <name type="scientific">Kuenenia stuttgartiensis</name>
    <dbReference type="NCBI Taxonomy" id="174633"/>
    <lineage>
        <taxon>Bacteria</taxon>
        <taxon>Pseudomonadati</taxon>
        <taxon>Planctomycetota</taxon>
        <taxon>Candidatus Brocadiia</taxon>
        <taxon>Candidatus Brocadiales</taxon>
        <taxon>Candidatus Brocadiaceae</taxon>
        <taxon>Candidatus Kuenenia</taxon>
    </lineage>
</organism>
<feature type="transmembrane region" description="Helical" evidence="5">
    <location>
        <begin position="382"/>
        <end position="402"/>
    </location>
</feature>